<dbReference type="EMBL" id="HBIN01014473">
    <property type="protein sequence ID" value="CAE0440818.1"/>
    <property type="molecule type" value="Transcribed_RNA"/>
</dbReference>
<dbReference type="PANTHER" id="PTHR45036">
    <property type="entry name" value="METHYLTRANSFERASE LIKE 7B"/>
    <property type="match status" value="1"/>
</dbReference>
<feature type="transmembrane region" description="Helical" evidence="1">
    <location>
        <begin position="72"/>
        <end position="90"/>
    </location>
</feature>
<dbReference type="InterPro" id="IPR029063">
    <property type="entry name" value="SAM-dependent_MTases_sf"/>
</dbReference>
<sequence>MDSTLNSILPDGEGAKVGEHFYKVSQSMLQGRSSRENSQSNSKSNFSLPLKSAASILLAIGAIRFPSILARIIMGGVTTLGTLLSLMYLSRSFQQYVVSMFQPAVMKGLHKDIREIKKELLKGMKGSVLDFGCGDGLYIRDIANAKDVTSVMSLEPNANLHENIRITAEKYGVTTEIYPKFSSQLLAERGEELFDFVIIGNVLCEVPNQESVLDDVYRLLKPEGIVYFVEHVACVAGSETRQFQDMINPLWKTVSGGCNCNRETLKEIWKKKWQLFAWEVKTSGPWFINRIHLGLAMKPKVGTEARL</sequence>
<keyword evidence="1" id="KW-0472">Membrane</keyword>
<evidence type="ECO:0008006" key="4">
    <source>
        <dbReference type="Google" id="ProtNLM"/>
    </source>
</evidence>
<evidence type="ECO:0000313" key="2">
    <source>
        <dbReference type="EMBL" id="CAE0440817.1"/>
    </source>
</evidence>
<dbReference type="InterPro" id="IPR052356">
    <property type="entry name" value="Thiol_S-MT"/>
</dbReference>
<evidence type="ECO:0000256" key="1">
    <source>
        <dbReference type="SAM" id="Phobius"/>
    </source>
</evidence>
<keyword evidence="1" id="KW-0812">Transmembrane</keyword>
<keyword evidence="1" id="KW-1133">Transmembrane helix</keyword>
<dbReference type="SUPFAM" id="SSF53335">
    <property type="entry name" value="S-adenosyl-L-methionine-dependent methyltransferases"/>
    <property type="match status" value="1"/>
</dbReference>
<proteinExistence type="predicted"/>
<accession>A0A6S8DKB0</accession>
<dbReference type="EMBL" id="HBIN01014472">
    <property type="protein sequence ID" value="CAE0440817.1"/>
    <property type="molecule type" value="Transcribed_RNA"/>
</dbReference>
<organism evidence="2">
    <name type="scientific">Aplanochytrium stocchinoi</name>
    <dbReference type="NCBI Taxonomy" id="215587"/>
    <lineage>
        <taxon>Eukaryota</taxon>
        <taxon>Sar</taxon>
        <taxon>Stramenopiles</taxon>
        <taxon>Bigyra</taxon>
        <taxon>Labyrinthulomycetes</taxon>
        <taxon>Thraustochytrida</taxon>
        <taxon>Thraustochytriidae</taxon>
        <taxon>Aplanochytrium</taxon>
    </lineage>
</organism>
<dbReference type="CDD" id="cd02440">
    <property type="entry name" value="AdoMet_MTases"/>
    <property type="match status" value="1"/>
</dbReference>
<reference evidence="2" key="1">
    <citation type="submission" date="2021-01" db="EMBL/GenBank/DDBJ databases">
        <authorList>
            <person name="Corre E."/>
            <person name="Pelletier E."/>
            <person name="Niang G."/>
            <person name="Scheremetjew M."/>
            <person name="Finn R."/>
            <person name="Kale V."/>
            <person name="Holt S."/>
            <person name="Cochrane G."/>
            <person name="Meng A."/>
            <person name="Brown T."/>
            <person name="Cohen L."/>
        </authorList>
    </citation>
    <scope>NUCLEOTIDE SEQUENCE</scope>
    <source>
        <strain evidence="2">GSBS06</strain>
    </source>
</reference>
<name>A0A6S8DKB0_9STRA</name>
<dbReference type="AlphaFoldDB" id="A0A6S8DKB0"/>
<protein>
    <recommendedName>
        <fullName evidence="4">Methyltransferase type 11 domain-containing protein</fullName>
    </recommendedName>
</protein>
<evidence type="ECO:0000313" key="3">
    <source>
        <dbReference type="EMBL" id="CAE0440818.1"/>
    </source>
</evidence>
<dbReference type="PANTHER" id="PTHR45036:SF1">
    <property type="entry name" value="METHYLTRANSFERASE LIKE 7A"/>
    <property type="match status" value="1"/>
</dbReference>
<dbReference type="Pfam" id="PF13489">
    <property type="entry name" value="Methyltransf_23"/>
    <property type="match status" value="1"/>
</dbReference>
<gene>
    <name evidence="2" type="ORF">ASTO00021_LOCUS10950</name>
    <name evidence="3" type="ORF">ASTO00021_LOCUS10951</name>
</gene>
<dbReference type="Gene3D" id="3.40.50.150">
    <property type="entry name" value="Vaccinia Virus protein VP39"/>
    <property type="match status" value="1"/>
</dbReference>